<feature type="compositionally biased region" description="Polar residues" evidence="1">
    <location>
        <begin position="75"/>
        <end position="88"/>
    </location>
</feature>
<feature type="compositionally biased region" description="Polar residues" evidence="1">
    <location>
        <begin position="1"/>
        <end position="18"/>
    </location>
</feature>
<dbReference type="GeneID" id="92178677"/>
<accession>A0AAW0Z266</accession>
<protein>
    <submittedName>
        <fullName evidence="2">Uncharacterized protein</fullName>
    </submittedName>
</protein>
<dbReference type="Proteomes" id="UP001388673">
    <property type="component" value="Unassembled WGS sequence"/>
</dbReference>
<name>A0AAW0Z266_9TREE</name>
<dbReference type="EMBL" id="JBCAWK010000003">
    <property type="protein sequence ID" value="KAK8864172.1"/>
    <property type="molecule type" value="Genomic_DNA"/>
</dbReference>
<dbReference type="KEGG" id="kne:92178677"/>
<dbReference type="AlphaFoldDB" id="A0AAW0Z266"/>
<dbReference type="RefSeq" id="XP_066804468.1">
    <property type="nucleotide sequence ID" value="XM_066944545.1"/>
</dbReference>
<gene>
    <name evidence="2" type="ORF">IAR55_001418</name>
</gene>
<evidence type="ECO:0000256" key="1">
    <source>
        <dbReference type="SAM" id="MobiDB-lite"/>
    </source>
</evidence>
<keyword evidence="3" id="KW-1185">Reference proteome</keyword>
<organism evidence="2 3">
    <name type="scientific">Kwoniella newhampshirensis</name>
    <dbReference type="NCBI Taxonomy" id="1651941"/>
    <lineage>
        <taxon>Eukaryota</taxon>
        <taxon>Fungi</taxon>
        <taxon>Dikarya</taxon>
        <taxon>Basidiomycota</taxon>
        <taxon>Agaricomycotina</taxon>
        <taxon>Tremellomycetes</taxon>
        <taxon>Tremellales</taxon>
        <taxon>Cryptococcaceae</taxon>
        <taxon>Kwoniella</taxon>
    </lineage>
</organism>
<evidence type="ECO:0000313" key="2">
    <source>
        <dbReference type="EMBL" id="KAK8864172.1"/>
    </source>
</evidence>
<sequence>MDSNTTNQPSGGSTSRSAQEMHDAYPAGWGQPRGEAPWKMLSKRQSTATYPPTIGSVTLLPLSNSPKMSFADQAGESTIATGEDQSAQPDRMQQVDCHDVGSTIAESTSTRDLEMAGTLDHSTRESKKRRRRRWESDADLKPPPIDPQTEEAWKRPAPTLTWLTPVVQDEETTPGADTSGNRKGKEPARD</sequence>
<reference evidence="2 3" key="1">
    <citation type="journal article" date="2024" name="bioRxiv">
        <title>Comparative genomics of Cryptococcus and Kwoniella reveals pathogenesis evolution and contrasting karyotype dynamics via intercentromeric recombination or chromosome fusion.</title>
        <authorList>
            <person name="Coelho M.A."/>
            <person name="David-Palma M."/>
            <person name="Shea T."/>
            <person name="Bowers K."/>
            <person name="McGinley-Smith S."/>
            <person name="Mohammad A.W."/>
            <person name="Gnirke A."/>
            <person name="Yurkov A.M."/>
            <person name="Nowrousian M."/>
            <person name="Sun S."/>
            <person name="Cuomo C.A."/>
            <person name="Heitman J."/>
        </authorList>
    </citation>
    <scope>NUCLEOTIDE SEQUENCE [LARGE SCALE GENOMIC DNA]</scope>
    <source>
        <strain evidence="2 3">CBS 13917</strain>
    </source>
</reference>
<comment type="caution">
    <text evidence="2">The sequence shown here is derived from an EMBL/GenBank/DDBJ whole genome shotgun (WGS) entry which is preliminary data.</text>
</comment>
<proteinExistence type="predicted"/>
<feature type="region of interest" description="Disordered" evidence="1">
    <location>
        <begin position="1"/>
        <end position="190"/>
    </location>
</feature>
<evidence type="ECO:0000313" key="3">
    <source>
        <dbReference type="Proteomes" id="UP001388673"/>
    </source>
</evidence>